<dbReference type="EMBL" id="JAGGJR010000016">
    <property type="protein sequence ID" value="MBP1876239.1"/>
    <property type="molecule type" value="Genomic_DNA"/>
</dbReference>
<organism evidence="1 2">
    <name type="scientific">Ensifer adhaerens</name>
    <name type="common">Sinorhizobium morelense</name>
    <dbReference type="NCBI Taxonomy" id="106592"/>
    <lineage>
        <taxon>Bacteria</taxon>
        <taxon>Pseudomonadati</taxon>
        <taxon>Pseudomonadota</taxon>
        <taxon>Alphaproteobacteria</taxon>
        <taxon>Hyphomicrobiales</taxon>
        <taxon>Rhizobiaceae</taxon>
        <taxon>Sinorhizobium/Ensifer group</taxon>
        <taxon>Ensifer</taxon>
    </lineage>
</organism>
<sequence>MADRDTVKFLIVDDLEENLVALEALLPRDGLELIRATSGPQALELLLVHDISLALLDVQMPGMDGFELAEVMRGPERTRNIPIIFLTALPADEARRFRGYEAGAVDYLQKPIDPIVLHNKTGVFFELARQRNSLRAQTTKLNQALELIQAHTDNSPMAFIQLDCQFRVTSWSRGAERMLGWAAHNAMGRTFAELDVFRPQDAEQFASLAASLVEDDATGRGVCELVARDRKGTLFTAEWYLSALYDAKGRLVSMSVQVLDVTGRKRAEETQRLLIGELNHRVKNTLATVQAMAAHTLRFTGDPASFAETFGGRIQSMSRAHSMLSAATWRGAKLHEIVADQLRLGLIEEDRFTYAGPSVYLKPQEALHIAMIVHELTTNAVKYGAYSVAEGRARLDWQLDAGLLYLRWVEEGKQRLAAKAPKGFGTTLIEQSARAGGGSAHMTVAANGIEWHIKLLIEDMPESLVGQSTLAAGNELDRIAVTRDALPSKRPRRALIIEDEPLVALDIATLLETDGFEIAGIAASIDEALNMISHVDVDVALLDGNLRGQAVDAVASALQDKKISFVFVSGYGRENLPTRFAGVPVVAKPFSDQQLIETTKSAMAAAMAT</sequence>
<protein>
    <submittedName>
        <fullName evidence="1">PAS domain S-box-containing protein</fullName>
    </submittedName>
</protein>
<evidence type="ECO:0000313" key="1">
    <source>
        <dbReference type="EMBL" id="MBP1876239.1"/>
    </source>
</evidence>
<keyword evidence="2" id="KW-1185">Reference proteome</keyword>
<accession>A0ACC5T6E9</accession>
<name>A0ACC5T6E9_ENSAD</name>
<comment type="caution">
    <text evidence="1">The sequence shown here is derived from an EMBL/GenBank/DDBJ whole genome shotgun (WGS) entry which is preliminary data.</text>
</comment>
<proteinExistence type="predicted"/>
<reference evidence="1" key="1">
    <citation type="submission" date="2021-03" db="EMBL/GenBank/DDBJ databases">
        <title>Genomic Encyclopedia of Type Strains, Phase IV (KMG-IV): sequencing the most valuable type-strain genomes for metagenomic binning, comparative biology and taxonomic classification.</title>
        <authorList>
            <person name="Goeker M."/>
        </authorList>
    </citation>
    <scope>NUCLEOTIDE SEQUENCE</scope>
    <source>
        <strain evidence="1">DSM 18131</strain>
    </source>
</reference>
<evidence type="ECO:0000313" key="2">
    <source>
        <dbReference type="Proteomes" id="UP000823773"/>
    </source>
</evidence>
<dbReference type="Proteomes" id="UP000823773">
    <property type="component" value="Unassembled WGS sequence"/>
</dbReference>
<gene>
    <name evidence="1" type="ORF">J2Z19_005989</name>
</gene>